<evidence type="ECO:0000313" key="2">
    <source>
        <dbReference type="Proteomes" id="UP000186777"/>
    </source>
</evidence>
<dbReference type="RefSeq" id="WP_303680313.1">
    <property type="nucleotide sequence ID" value="NZ_MNTG01000042.1"/>
</dbReference>
<sequence>MVVIKGSEVNNMHPKFEIPTDPHGKHRYESAMKHVEAAKKAGKSSDEIHAIFKKVMEFNPMDIESIPQDEAHAKYRTAMVHMKKALESGRSADEAHEVFRKIMNGETSGHCHHSK</sequence>
<accession>A0A1Q6R2U0</accession>
<dbReference type="AlphaFoldDB" id="A0A1Q6R2U0"/>
<dbReference type="EMBL" id="MNTG01000042">
    <property type="protein sequence ID" value="OLA36698.1"/>
    <property type="molecule type" value="Genomic_DNA"/>
</dbReference>
<dbReference type="Proteomes" id="UP000186777">
    <property type="component" value="Unassembled WGS sequence"/>
</dbReference>
<comment type="caution">
    <text evidence="1">The sequence shown here is derived from an EMBL/GenBank/DDBJ whole genome shotgun (WGS) entry which is preliminary data.</text>
</comment>
<reference evidence="1 2" key="1">
    <citation type="journal article" date="2016" name="Nat. Biotechnol.">
        <title>Measurement of bacterial replication rates in microbial communities.</title>
        <authorList>
            <person name="Brown C.T."/>
            <person name="Olm M.R."/>
            <person name="Thomas B.C."/>
            <person name="Banfield J.F."/>
        </authorList>
    </citation>
    <scope>NUCLEOTIDE SEQUENCE [LARGE SCALE GENOMIC DNA]</scope>
    <source>
        <strain evidence="1">46_33</strain>
    </source>
</reference>
<organism evidence="1 2">
    <name type="scientific">Phascolarctobacterium succinatutens</name>
    <dbReference type="NCBI Taxonomy" id="626940"/>
    <lineage>
        <taxon>Bacteria</taxon>
        <taxon>Bacillati</taxon>
        <taxon>Bacillota</taxon>
        <taxon>Negativicutes</taxon>
        <taxon>Acidaminococcales</taxon>
        <taxon>Acidaminococcaceae</taxon>
        <taxon>Phascolarctobacterium</taxon>
    </lineage>
</organism>
<gene>
    <name evidence="1" type="ORF">BHW43_09110</name>
</gene>
<evidence type="ECO:0000313" key="1">
    <source>
        <dbReference type="EMBL" id="OLA36698.1"/>
    </source>
</evidence>
<proteinExistence type="predicted"/>
<protein>
    <submittedName>
        <fullName evidence="1">Uncharacterized protein</fullName>
    </submittedName>
</protein>
<name>A0A1Q6R2U0_9FIRM</name>